<feature type="chain" id="PRO_5041239448" description="Secreted protein" evidence="1">
    <location>
        <begin position="23"/>
        <end position="105"/>
    </location>
</feature>
<evidence type="ECO:0008006" key="4">
    <source>
        <dbReference type="Google" id="ProtNLM"/>
    </source>
</evidence>
<name>A0AA39MKN6_9AGAR</name>
<accession>A0AA39MKN6</accession>
<evidence type="ECO:0000313" key="2">
    <source>
        <dbReference type="EMBL" id="KAK0436925.1"/>
    </source>
</evidence>
<dbReference type="EMBL" id="JAUEPT010000052">
    <property type="protein sequence ID" value="KAK0436925.1"/>
    <property type="molecule type" value="Genomic_DNA"/>
</dbReference>
<reference evidence="2" key="1">
    <citation type="submission" date="2023-06" db="EMBL/GenBank/DDBJ databases">
        <authorList>
            <consortium name="Lawrence Berkeley National Laboratory"/>
            <person name="Ahrendt S."/>
            <person name="Sahu N."/>
            <person name="Indic B."/>
            <person name="Wong-Bajracharya J."/>
            <person name="Merenyi Z."/>
            <person name="Ke H.-M."/>
            <person name="Monk M."/>
            <person name="Kocsube S."/>
            <person name="Drula E."/>
            <person name="Lipzen A."/>
            <person name="Balint B."/>
            <person name="Henrissat B."/>
            <person name="Andreopoulos B."/>
            <person name="Martin F.M."/>
            <person name="Harder C.B."/>
            <person name="Rigling D."/>
            <person name="Ford K.L."/>
            <person name="Foster G.D."/>
            <person name="Pangilinan J."/>
            <person name="Papanicolaou A."/>
            <person name="Barry K."/>
            <person name="LaButti K."/>
            <person name="Viragh M."/>
            <person name="Koriabine M."/>
            <person name="Yan M."/>
            <person name="Riley R."/>
            <person name="Champramary S."/>
            <person name="Plett K.L."/>
            <person name="Tsai I.J."/>
            <person name="Slot J."/>
            <person name="Sipos G."/>
            <person name="Plett J."/>
            <person name="Nagy L.G."/>
            <person name="Grigoriev I.V."/>
        </authorList>
    </citation>
    <scope>NUCLEOTIDE SEQUENCE</scope>
    <source>
        <strain evidence="2">FPL87.14</strain>
    </source>
</reference>
<evidence type="ECO:0000313" key="3">
    <source>
        <dbReference type="Proteomes" id="UP001175226"/>
    </source>
</evidence>
<feature type="signal peptide" evidence="1">
    <location>
        <begin position="1"/>
        <end position="22"/>
    </location>
</feature>
<sequence length="105" mass="11898">MFTGRPAVFPLSLCSSISLASASQSRIFNYHPHIREQLRDAHDVVFCFCGRLNITHPRFCVHCCKRLSAEGRAELQESKNWWVYAGKIGRSARDCNIVACRLTPS</sequence>
<comment type="caution">
    <text evidence="2">The sequence shown here is derived from an EMBL/GenBank/DDBJ whole genome shotgun (WGS) entry which is preliminary data.</text>
</comment>
<dbReference type="Proteomes" id="UP001175226">
    <property type="component" value="Unassembled WGS sequence"/>
</dbReference>
<organism evidence="2 3">
    <name type="scientific">Armillaria borealis</name>
    <dbReference type="NCBI Taxonomy" id="47425"/>
    <lineage>
        <taxon>Eukaryota</taxon>
        <taxon>Fungi</taxon>
        <taxon>Dikarya</taxon>
        <taxon>Basidiomycota</taxon>
        <taxon>Agaricomycotina</taxon>
        <taxon>Agaricomycetes</taxon>
        <taxon>Agaricomycetidae</taxon>
        <taxon>Agaricales</taxon>
        <taxon>Marasmiineae</taxon>
        <taxon>Physalacriaceae</taxon>
        <taxon>Armillaria</taxon>
    </lineage>
</organism>
<gene>
    <name evidence="2" type="ORF">EV421DRAFT_1096032</name>
</gene>
<keyword evidence="3" id="KW-1185">Reference proteome</keyword>
<protein>
    <recommendedName>
        <fullName evidence="4">Secreted protein</fullName>
    </recommendedName>
</protein>
<proteinExistence type="predicted"/>
<keyword evidence="1" id="KW-0732">Signal</keyword>
<dbReference type="AlphaFoldDB" id="A0AA39MKN6"/>
<evidence type="ECO:0000256" key="1">
    <source>
        <dbReference type="SAM" id="SignalP"/>
    </source>
</evidence>